<comment type="caution">
    <text evidence="1">The sequence shown here is derived from an EMBL/GenBank/DDBJ whole genome shotgun (WGS) entry which is preliminary data.</text>
</comment>
<dbReference type="AlphaFoldDB" id="A0A8S4HKA5"/>
<dbReference type="EMBL" id="CAJZCX010000017">
    <property type="protein sequence ID" value="CAG9485386.1"/>
    <property type="molecule type" value="Genomic_DNA"/>
</dbReference>
<dbReference type="Proteomes" id="UP000779233">
    <property type="component" value="Unassembled WGS sequence"/>
</dbReference>
<evidence type="ECO:0000313" key="2">
    <source>
        <dbReference type="Proteomes" id="UP000779233"/>
    </source>
</evidence>
<dbReference type="VEuPathDB" id="PlasmoDB:PVPAM_010009000"/>
<proteinExistence type="predicted"/>
<evidence type="ECO:0000313" key="1">
    <source>
        <dbReference type="EMBL" id="CAG9485386.1"/>
    </source>
</evidence>
<organism evidence="1 2">
    <name type="scientific">Plasmodium vivax</name>
    <name type="common">malaria parasite P. vivax</name>
    <dbReference type="NCBI Taxonomy" id="5855"/>
    <lineage>
        <taxon>Eukaryota</taxon>
        <taxon>Sar</taxon>
        <taxon>Alveolata</taxon>
        <taxon>Apicomplexa</taxon>
        <taxon>Aconoidasida</taxon>
        <taxon>Haemosporida</taxon>
        <taxon>Plasmodiidae</taxon>
        <taxon>Plasmodium</taxon>
        <taxon>Plasmodium (Plasmodium)</taxon>
    </lineage>
</organism>
<dbReference type="OrthoDB" id="10640827at2759"/>
<gene>
    <name evidence="1" type="ORF">PVW1_000011700</name>
</gene>
<reference evidence="1" key="1">
    <citation type="submission" date="2021-09" db="EMBL/GenBank/DDBJ databases">
        <authorList>
            <consortium name="Pathogen Informatics"/>
        </authorList>
    </citation>
    <scope>NUCLEOTIDE SEQUENCE</scope>
    <source>
        <strain evidence="1">PvW1</strain>
    </source>
</reference>
<accession>A0A8S4HKA5</accession>
<protein>
    <submittedName>
        <fullName evidence="1">(malaria parasite P. vivax) hypothetical protein</fullName>
    </submittedName>
</protein>
<name>A0A8S4HKA5_PLAVI</name>
<sequence>MSNDKEYILDEIKYNYNVIGKSKFYEIYEVFYKSCYDFVDGYKSCYTGSTNSWAKSEYVIDILKNLYSNLYRIYDSITGTNNTYFENISSEDEKMCCVSLKYWLYDQIIIESLEETDINAIFTGWETYLKGKIKNRSTDLCIFNKLKKDEINMIKNIYALYTVLYDNNDEFETCNDDTCKYLEYFGKGLDEFISSINSCSSNSNMTNYCNEFNEFIEMCKIDNEYAGISIYEEITKSKADEAGKYLLYYKKYKDKPLYIYLKDEKLLNFVKTSDFLSNKNSTDVSATSVVGSAVGSAVGLSSIFYYLYRFTPFGKTLRKGKGENIVNMDKDVHNDLLYTEDTEQTSFKKRDYHIAYHTFSDT</sequence>